<organism evidence="1 2">
    <name type="scientific">Abyssibacter profundi</name>
    <dbReference type="NCBI Taxonomy" id="2182787"/>
    <lineage>
        <taxon>Bacteria</taxon>
        <taxon>Pseudomonadati</taxon>
        <taxon>Pseudomonadota</taxon>
        <taxon>Gammaproteobacteria</taxon>
        <taxon>Chromatiales</taxon>
        <taxon>Oceanococcaceae</taxon>
        <taxon>Abyssibacter</taxon>
    </lineage>
</organism>
<dbReference type="OrthoDB" id="5429547at2"/>
<accession>A0A363UPD5</accession>
<proteinExistence type="predicted"/>
<evidence type="ECO:0000313" key="2">
    <source>
        <dbReference type="Proteomes" id="UP000251800"/>
    </source>
</evidence>
<name>A0A363UPD5_9GAMM</name>
<dbReference type="AlphaFoldDB" id="A0A363UPD5"/>
<dbReference type="RefSeq" id="WP_109718781.1">
    <property type="nucleotide sequence ID" value="NZ_QEQK01000002.1"/>
</dbReference>
<evidence type="ECO:0000313" key="1">
    <source>
        <dbReference type="EMBL" id="PWN57275.1"/>
    </source>
</evidence>
<gene>
    <name evidence="1" type="ORF">DEH80_01860</name>
</gene>
<comment type="caution">
    <text evidence="1">The sequence shown here is derived from an EMBL/GenBank/DDBJ whole genome shotgun (WGS) entry which is preliminary data.</text>
</comment>
<dbReference type="Proteomes" id="UP000251800">
    <property type="component" value="Unassembled WGS sequence"/>
</dbReference>
<dbReference type="EMBL" id="QEQK01000002">
    <property type="protein sequence ID" value="PWN57275.1"/>
    <property type="molecule type" value="Genomic_DNA"/>
</dbReference>
<sequence length="321" mass="33914">MADFDVFNGDADGVCALVQLRLAEPRDAELVTGVKRDISLLKRVSAGAGDRVTTLDISLDKNRDALHRLLEAGAQVHYVDHHYAGEIPDHPALTAHINPAADVCTSLLVNGELKNRFVEWALVGAFGDNLSVSARTLAGQAALSDAELDQLEELGIAMNYNGYGASPADLHFTPEALYREAVQHRSPLGFLRDAPETSQTLIAGYKADMASAESTPLDPASNADAAFLILPNAAWARRVSGVFGNALANAAPDRAHAVLTQKDDGGFLVSVRAPLNRKAGADTLCRQFPSGGGRAAAAGINDLPADQFGTFVDAMKAQFAT</sequence>
<protein>
    <submittedName>
        <fullName evidence="1">Acetyltransferase</fullName>
    </submittedName>
</protein>
<keyword evidence="1" id="KW-0808">Transferase</keyword>
<reference evidence="1 2" key="1">
    <citation type="submission" date="2018-05" db="EMBL/GenBank/DDBJ databases">
        <title>Abyssibacter profundi OUC007T gen. nov., sp. nov, a marine bacterium isolated from seawater of the Mariana Trench.</title>
        <authorList>
            <person name="Zhou S."/>
        </authorList>
    </citation>
    <scope>NUCLEOTIDE SEQUENCE [LARGE SCALE GENOMIC DNA]</scope>
    <source>
        <strain evidence="1 2">OUC007</strain>
    </source>
</reference>
<dbReference type="InterPro" id="IPR038763">
    <property type="entry name" value="DHH_sf"/>
</dbReference>
<keyword evidence="2" id="KW-1185">Reference proteome</keyword>
<dbReference type="GO" id="GO:0016740">
    <property type="term" value="F:transferase activity"/>
    <property type="evidence" value="ECO:0007669"/>
    <property type="project" value="UniProtKB-KW"/>
</dbReference>
<dbReference type="SUPFAM" id="SSF64182">
    <property type="entry name" value="DHH phosphoesterases"/>
    <property type="match status" value="1"/>
</dbReference>